<evidence type="ECO:0000313" key="3">
    <source>
        <dbReference type="EMBL" id="CUQ48792.1"/>
    </source>
</evidence>
<dbReference type="AlphaFoldDB" id="A0A174WNW2"/>
<dbReference type="Proteomes" id="UP000095657">
    <property type="component" value="Unassembled WGS sequence"/>
</dbReference>
<evidence type="ECO:0000313" key="2">
    <source>
        <dbReference type="EMBL" id="CUP77790.1"/>
    </source>
</evidence>
<dbReference type="GO" id="GO:0015221">
    <property type="term" value="F:lipopolysaccharide transmembrane transporter activity"/>
    <property type="evidence" value="ECO:0007669"/>
    <property type="project" value="InterPro"/>
</dbReference>
<proteinExistence type="predicted"/>
<accession>A0A174WNW2</accession>
<gene>
    <name evidence="2" type="ORF">ERS852494_03057</name>
    <name evidence="3" type="ORF">ERS852558_03754</name>
</gene>
<dbReference type="Pfam" id="PF06835">
    <property type="entry name" value="LptC"/>
    <property type="match status" value="1"/>
</dbReference>
<dbReference type="EMBL" id="CZAI01000007">
    <property type="protein sequence ID" value="CUP77790.1"/>
    <property type="molecule type" value="Genomic_DNA"/>
</dbReference>
<protein>
    <submittedName>
        <fullName evidence="3">Protein of uncharacterized function (DUF1239)</fullName>
    </submittedName>
</protein>
<dbReference type="Proteomes" id="UP000095725">
    <property type="component" value="Unassembled WGS sequence"/>
</dbReference>
<dbReference type="STRING" id="47678.ERS852494_03057"/>
<evidence type="ECO:0000313" key="4">
    <source>
        <dbReference type="Proteomes" id="UP000095657"/>
    </source>
</evidence>
<dbReference type="GO" id="GO:0005886">
    <property type="term" value="C:plasma membrane"/>
    <property type="evidence" value="ECO:0007669"/>
    <property type="project" value="InterPro"/>
</dbReference>
<dbReference type="Gene3D" id="2.60.450.10">
    <property type="entry name" value="Lipopolysaccharide (LPS) transport protein A like domain"/>
    <property type="match status" value="1"/>
</dbReference>
<dbReference type="InterPro" id="IPR010664">
    <property type="entry name" value="LipoPS_assembly_LptC-rel"/>
</dbReference>
<feature type="region of interest" description="Disordered" evidence="1">
    <location>
        <begin position="196"/>
        <end position="217"/>
    </location>
</feature>
<dbReference type="EMBL" id="CZBL01000018">
    <property type="protein sequence ID" value="CUQ48792.1"/>
    <property type="molecule type" value="Genomic_DNA"/>
</dbReference>
<dbReference type="InterPro" id="IPR026265">
    <property type="entry name" value="LptC"/>
</dbReference>
<reference evidence="4 5" key="1">
    <citation type="submission" date="2015-09" db="EMBL/GenBank/DDBJ databases">
        <authorList>
            <consortium name="Pathogen Informatics"/>
        </authorList>
    </citation>
    <scope>NUCLEOTIDE SEQUENCE [LARGE SCALE GENOMIC DNA]</scope>
    <source>
        <strain evidence="2 4">2789STDY5834880</strain>
        <strain evidence="3 5">2789STDY5834946</strain>
    </source>
</reference>
<organism evidence="3 5">
    <name type="scientific">Bacteroides caccae</name>
    <dbReference type="NCBI Taxonomy" id="47678"/>
    <lineage>
        <taxon>Bacteria</taxon>
        <taxon>Pseudomonadati</taxon>
        <taxon>Bacteroidota</taxon>
        <taxon>Bacteroidia</taxon>
        <taxon>Bacteroidales</taxon>
        <taxon>Bacteroidaceae</taxon>
        <taxon>Bacteroides</taxon>
    </lineage>
</organism>
<sequence>MLRKRKNRLLHKSMSITIVLGTIVMLLLFPSCGGKKKITGDAITERDSMAVMQTSGVTTLISDSGVTRYRVNTEEWLVFDRKKPSYWAFEKGVYLEQFDSIFHIEASIKADTAYYYDKERLWKLIGNVDIQNRKGERFNTELLYWNEATQKVYSDKFIRIQQPDRIITGHGFDSNQQMTVYTIHNIEGIFYVDDEATAPPQPETKALPDSVKKDSVK</sequence>
<dbReference type="NCBIfam" id="TIGR04409">
    <property type="entry name" value="LptC_YrbK"/>
    <property type="match status" value="1"/>
</dbReference>
<name>A0A174WNW2_9BACE</name>
<evidence type="ECO:0000256" key="1">
    <source>
        <dbReference type="SAM" id="MobiDB-lite"/>
    </source>
</evidence>
<evidence type="ECO:0000313" key="5">
    <source>
        <dbReference type="Proteomes" id="UP000095725"/>
    </source>
</evidence>